<dbReference type="EMBL" id="CAJOBA010001423">
    <property type="protein sequence ID" value="CAF3595066.1"/>
    <property type="molecule type" value="Genomic_DNA"/>
</dbReference>
<sequence>MASTSSSSSSSSILLSLFELPNPVVINIIQHLTVFDYFRLFGSSISKNQLPSYILNDPLLWSDVDLSQCQLLPYDIYQLFKFYIQQNCSHVQKLALTLPSTNKVGIDRAECFDFKLFTKLKKIKIFTHDQPYICQDADEDKKTHDENRIEILNNYYLKMICAQCQQLTNIQIYSFDETYNVGELKLECIPQLNSVSFIGYGIYENFQTYDLLKTKLTRLELGRLSMYGIISQIFQSCLLELKSLVYFKCKIDFIDDDDDDDSSVDNLTDFTQFLSKLKYIKEVYIDFYFNVTLPQLSGANKHINLIVFYQKIGEKLYLNSEYYLEENRGEKYVFNRHMLNLKDSKQNVKQYLYKYILCNKYLMTKDELVETTWSDLCWQIQLLKTNVDLQDINGAESGNHSIVVVSDNPSHNKYTVSQCLQHVLTILQSLLPELQELVIFSDGSASQFKSRYMLKHLTKLARDYSVLLCWHFFATSHGKGVVDGVGGTAKRLVYEDVIVGKTCRNAADFVRLLEDKNTPIILSELLPSEIDDAENELKPTFDNVKPVSDIQKVHSMTLFDVDDIECRYYSNSDDAKEIHF</sequence>
<evidence type="ECO:0000313" key="4">
    <source>
        <dbReference type="Proteomes" id="UP000682733"/>
    </source>
</evidence>
<proteinExistence type="predicted"/>
<gene>
    <name evidence="2" type="ORF">OVA965_LOCUS5157</name>
    <name evidence="3" type="ORF">TMI583_LOCUS5155</name>
</gene>
<protein>
    <recommendedName>
        <fullName evidence="1">F-box domain-containing protein</fullName>
    </recommendedName>
</protein>
<dbReference type="EMBL" id="CAJNOK010001423">
    <property type="protein sequence ID" value="CAF0811219.1"/>
    <property type="molecule type" value="Genomic_DNA"/>
</dbReference>
<dbReference type="Proteomes" id="UP000682733">
    <property type="component" value="Unassembled WGS sequence"/>
</dbReference>
<evidence type="ECO:0000259" key="1">
    <source>
        <dbReference type="PROSITE" id="PS50181"/>
    </source>
</evidence>
<reference evidence="3" key="1">
    <citation type="submission" date="2021-02" db="EMBL/GenBank/DDBJ databases">
        <authorList>
            <person name="Nowell W R."/>
        </authorList>
    </citation>
    <scope>NUCLEOTIDE SEQUENCE</scope>
</reference>
<name>A0A8S2H3V2_9BILA</name>
<dbReference type="PANTHER" id="PTHR46601:SF2">
    <property type="entry name" value="UBIQUITIN-LIKE PROTEASE FAMILY PROFILE DOMAIN-CONTAINING PROTEIN"/>
    <property type="match status" value="1"/>
</dbReference>
<accession>A0A8S2H3V2</accession>
<organism evidence="3 4">
    <name type="scientific">Didymodactylos carnosus</name>
    <dbReference type="NCBI Taxonomy" id="1234261"/>
    <lineage>
        <taxon>Eukaryota</taxon>
        <taxon>Metazoa</taxon>
        <taxon>Spiralia</taxon>
        <taxon>Gnathifera</taxon>
        <taxon>Rotifera</taxon>
        <taxon>Eurotatoria</taxon>
        <taxon>Bdelloidea</taxon>
        <taxon>Philodinida</taxon>
        <taxon>Philodinidae</taxon>
        <taxon>Didymodactylos</taxon>
    </lineage>
</organism>
<comment type="caution">
    <text evidence="3">The sequence shown here is derived from an EMBL/GenBank/DDBJ whole genome shotgun (WGS) entry which is preliminary data.</text>
</comment>
<dbReference type="InterPro" id="IPR001810">
    <property type="entry name" value="F-box_dom"/>
</dbReference>
<dbReference type="PANTHER" id="PTHR46601">
    <property type="entry name" value="ULP_PROTEASE DOMAIN-CONTAINING PROTEIN"/>
    <property type="match status" value="1"/>
</dbReference>
<feature type="domain" description="F-box" evidence="1">
    <location>
        <begin position="14"/>
        <end position="64"/>
    </location>
</feature>
<dbReference type="PROSITE" id="PS50181">
    <property type="entry name" value="FBOX"/>
    <property type="match status" value="1"/>
</dbReference>
<dbReference type="Proteomes" id="UP000677228">
    <property type="component" value="Unassembled WGS sequence"/>
</dbReference>
<dbReference type="AlphaFoldDB" id="A0A8S2H3V2"/>
<evidence type="ECO:0000313" key="2">
    <source>
        <dbReference type="EMBL" id="CAF0811219.1"/>
    </source>
</evidence>
<evidence type="ECO:0000313" key="3">
    <source>
        <dbReference type="EMBL" id="CAF3595066.1"/>
    </source>
</evidence>